<dbReference type="Gene3D" id="3.40.50.300">
    <property type="entry name" value="P-loop containing nucleotide triphosphate hydrolases"/>
    <property type="match status" value="1"/>
</dbReference>
<dbReference type="EMBL" id="JANRMI010000001">
    <property type="protein sequence ID" value="MDG0815039.1"/>
    <property type="molecule type" value="Genomic_DNA"/>
</dbReference>
<gene>
    <name evidence="3" type="ORF">NWE73_01605</name>
</gene>
<dbReference type="RefSeq" id="WP_277576517.1">
    <property type="nucleotide sequence ID" value="NZ_JANRMI010000001.1"/>
</dbReference>
<dbReference type="InterPro" id="IPR050625">
    <property type="entry name" value="ParA/MinD_ATPase"/>
</dbReference>
<dbReference type="PANTHER" id="PTHR43384:SF4">
    <property type="entry name" value="CELLULOSE BIOSYNTHESIS PROTEIN BCSQ-RELATED"/>
    <property type="match status" value="1"/>
</dbReference>
<proteinExistence type="predicted"/>
<dbReference type="InterPro" id="IPR033756">
    <property type="entry name" value="YlxH/NBP35"/>
</dbReference>
<comment type="caution">
    <text evidence="3">The sequence shown here is derived from an EMBL/GenBank/DDBJ whole genome shotgun (WGS) entry which is preliminary data.</text>
</comment>
<accession>A0ABT6DDX4</accession>
<dbReference type="SUPFAM" id="SSF52540">
    <property type="entry name" value="P-loop containing nucleoside triphosphate hydrolases"/>
    <property type="match status" value="1"/>
</dbReference>
<keyword evidence="4" id="KW-1185">Reference proteome</keyword>
<reference evidence="3" key="1">
    <citation type="submission" date="2022-08" db="EMBL/GenBank/DDBJ databases">
        <title>Novel Bdellovibrio Species Isolated from Svalbard: Designation Bdellovibrio svalbardensis.</title>
        <authorList>
            <person name="Mitchell R.J."/>
            <person name="Choi S.Y."/>
        </authorList>
    </citation>
    <scope>NUCLEOTIDE SEQUENCE</scope>
    <source>
        <strain evidence="3">PAP01</strain>
    </source>
</reference>
<sequence>MEDFDAENELCIENVRPFKTSSDGDHNAKIWVVASGKGGVGKTFVSSSLGITLSKLGHSVVIVDLDLSGANIHTALGVNPSHMNIRHFFEGVKTLQDIVIPTQFSNLSYIQGFWDSWTPIDFTMDQISNLIPQMKSLRADYVIVDLGAGALEPHLNLFRAADEKFLVTTPEPTSIEKTYRFIEAYVCDSLKQNATPDAYGDMISTLRSHRQRTLAKPFSFRSYLKDQTGLHYDFFEALTSSPVRLIVNSSRSQANAELGHSMKSVCNKYYDLGLDYVAGIDYDNAVWQSVKGREHVLVAQPFTPLAGQFLATCKQLIDPEELRAVV</sequence>
<keyword evidence="1" id="KW-0547">Nucleotide-binding</keyword>
<dbReference type="Pfam" id="PF10609">
    <property type="entry name" value="ParA"/>
    <property type="match status" value="1"/>
</dbReference>
<evidence type="ECO:0000313" key="4">
    <source>
        <dbReference type="Proteomes" id="UP001152321"/>
    </source>
</evidence>
<organism evidence="3 4">
    <name type="scientific">Bdellovibrio svalbardensis</name>
    <dbReference type="NCBI Taxonomy" id="2972972"/>
    <lineage>
        <taxon>Bacteria</taxon>
        <taxon>Pseudomonadati</taxon>
        <taxon>Bdellovibrionota</taxon>
        <taxon>Bdellovibrionia</taxon>
        <taxon>Bdellovibrionales</taxon>
        <taxon>Pseudobdellovibrionaceae</taxon>
        <taxon>Bdellovibrio</taxon>
    </lineage>
</organism>
<name>A0ABT6DDX4_9BACT</name>
<dbReference type="PANTHER" id="PTHR43384">
    <property type="entry name" value="SEPTUM SITE-DETERMINING PROTEIN MIND HOMOLOG, CHLOROPLASTIC-RELATED"/>
    <property type="match status" value="1"/>
</dbReference>
<keyword evidence="2" id="KW-0067">ATP-binding</keyword>
<dbReference type="Proteomes" id="UP001152321">
    <property type="component" value="Unassembled WGS sequence"/>
</dbReference>
<evidence type="ECO:0000256" key="2">
    <source>
        <dbReference type="ARBA" id="ARBA00022840"/>
    </source>
</evidence>
<protein>
    <submittedName>
        <fullName evidence="3">P-loop NTPase</fullName>
    </submittedName>
</protein>
<dbReference type="InterPro" id="IPR027417">
    <property type="entry name" value="P-loop_NTPase"/>
</dbReference>
<evidence type="ECO:0000256" key="1">
    <source>
        <dbReference type="ARBA" id="ARBA00022741"/>
    </source>
</evidence>
<evidence type="ECO:0000313" key="3">
    <source>
        <dbReference type="EMBL" id="MDG0815039.1"/>
    </source>
</evidence>